<keyword evidence="4" id="KW-1185">Reference proteome</keyword>
<name>A0A6A5S3N3_9PLEO</name>
<organism evidence="3 4">
    <name type="scientific">Clathrospora elynae</name>
    <dbReference type="NCBI Taxonomy" id="706981"/>
    <lineage>
        <taxon>Eukaryota</taxon>
        <taxon>Fungi</taxon>
        <taxon>Dikarya</taxon>
        <taxon>Ascomycota</taxon>
        <taxon>Pezizomycotina</taxon>
        <taxon>Dothideomycetes</taxon>
        <taxon>Pleosporomycetidae</taxon>
        <taxon>Pleosporales</taxon>
        <taxon>Diademaceae</taxon>
        <taxon>Clathrospora</taxon>
    </lineage>
</organism>
<keyword evidence="2" id="KW-0732">Signal</keyword>
<reference evidence="3" key="1">
    <citation type="journal article" date="2020" name="Stud. Mycol.">
        <title>101 Dothideomycetes genomes: a test case for predicting lifestyles and emergence of pathogens.</title>
        <authorList>
            <person name="Haridas S."/>
            <person name="Albert R."/>
            <person name="Binder M."/>
            <person name="Bloem J."/>
            <person name="Labutti K."/>
            <person name="Salamov A."/>
            <person name="Andreopoulos B."/>
            <person name="Baker S."/>
            <person name="Barry K."/>
            <person name="Bills G."/>
            <person name="Bluhm B."/>
            <person name="Cannon C."/>
            <person name="Castanera R."/>
            <person name="Culley D."/>
            <person name="Daum C."/>
            <person name="Ezra D."/>
            <person name="Gonzalez J."/>
            <person name="Henrissat B."/>
            <person name="Kuo A."/>
            <person name="Liang C."/>
            <person name="Lipzen A."/>
            <person name="Lutzoni F."/>
            <person name="Magnuson J."/>
            <person name="Mondo S."/>
            <person name="Nolan M."/>
            <person name="Ohm R."/>
            <person name="Pangilinan J."/>
            <person name="Park H.-J."/>
            <person name="Ramirez L."/>
            <person name="Alfaro M."/>
            <person name="Sun H."/>
            <person name="Tritt A."/>
            <person name="Yoshinaga Y."/>
            <person name="Zwiers L.-H."/>
            <person name="Turgeon B."/>
            <person name="Goodwin S."/>
            <person name="Spatafora J."/>
            <person name="Crous P."/>
            <person name="Grigoriev I."/>
        </authorList>
    </citation>
    <scope>NUCLEOTIDE SEQUENCE</scope>
    <source>
        <strain evidence="3">CBS 161.51</strain>
    </source>
</reference>
<dbReference type="AlphaFoldDB" id="A0A6A5S3N3"/>
<evidence type="ECO:0000256" key="2">
    <source>
        <dbReference type="SAM" id="SignalP"/>
    </source>
</evidence>
<sequence length="113" mass="12576">MPTSFPAILFSLVLSFLNLQSVKSRAYFRMTQSHVATLYCDQLHDEGLANSSHESSLSLFDVYSHLNIVLTCYASNKRSNSREWSKSSSRSVSYAESEPGMGREQAGTEEAAE</sequence>
<protein>
    <recommendedName>
        <fullName evidence="5">Ig-like domain-containing protein</fullName>
    </recommendedName>
</protein>
<feature type="signal peptide" evidence="2">
    <location>
        <begin position="1"/>
        <end position="24"/>
    </location>
</feature>
<evidence type="ECO:0000256" key="1">
    <source>
        <dbReference type="SAM" id="MobiDB-lite"/>
    </source>
</evidence>
<evidence type="ECO:0000313" key="3">
    <source>
        <dbReference type="EMBL" id="KAF1935251.1"/>
    </source>
</evidence>
<feature type="chain" id="PRO_5025400380" description="Ig-like domain-containing protein" evidence="2">
    <location>
        <begin position="25"/>
        <end position="113"/>
    </location>
</feature>
<evidence type="ECO:0008006" key="5">
    <source>
        <dbReference type="Google" id="ProtNLM"/>
    </source>
</evidence>
<accession>A0A6A5S3N3</accession>
<feature type="region of interest" description="Disordered" evidence="1">
    <location>
        <begin position="77"/>
        <end position="113"/>
    </location>
</feature>
<gene>
    <name evidence="3" type="ORF">EJ02DRAFT_135920</name>
</gene>
<dbReference type="Proteomes" id="UP000800038">
    <property type="component" value="Unassembled WGS sequence"/>
</dbReference>
<proteinExistence type="predicted"/>
<feature type="compositionally biased region" description="Low complexity" evidence="1">
    <location>
        <begin position="86"/>
        <end position="98"/>
    </location>
</feature>
<dbReference type="EMBL" id="ML976294">
    <property type="protein sequence ID" value="KAF1935251.1"/>
    <property type="molecule type" value="Genomic_DNA"/>
</dbReference>
<evidence type="ECO:0000313" key="4">
    <source>
        <dbReference type="Proteomes" id="UP000800038"/>
    </source>
</evidence>